<dbReference type="InterPro" id="IPR037682">
    <property type="entry name" value="TonB_C"/>
</dbReference>
<sequence length="237" mass="24072">MDWAAGSRWRKAMVISALLHSIVLSGVGYFAGKAVLPAPMPETLIELELASDEQAGLAAASSVVPASQEIVPQLPQTTPVAEPVAQEAVVAVSALAVVAVDSGAIALTGTPTGATATGAIGAGEPGAGVAGGNLGSGENMSTAREVIPPGILSRREPNYPEKARQAGVEGTVVLNIEILENGQAGQVSIYQSSGSELLDDAAAAAVQRWRFVPAKVRGTNQSIACQTTLPVVFRLKA</sequence>
<dbReference type="EMBL" id="CP155573">
    <property type="protein sequence ID" value="XFO64723.1"/>
    <property type="molecule type" value="Genomic_DNA"/>
</dbReference>
<evidence type="ECO:0000256" key="2">
    <source>
        <dbReference type="ARBA" id="ARBA00006555"/>
    </source>
</evidence>
<evidence type="ECO:0000259" key="11">
    <source>
        <dbReference type="PROSITE" id="PS52015"/>
    </source>
</evidence>
<keyword evidence="13" id="KW-1185">Reference proteome</keyword>
<keyword evidence="6 10" id="KW-0812">Transmembrane</keyword>
<evidence type="ECO:0000256" key="3">
    <source>
        <dbReference type="ARBA" id="ARBA00022448"/>
    </source>
</evidence>
<evidence type="ECO:0000256" key="6">
    <source>
        <dbReference type="ARBA" id="ARBA00022692"/>
    </source>
</evidence>
<keyword evidence="4" id="KW-1003">Cell membrane</keyword>
<dbReference type="PANTHER" id="PTHR33446">
    <property type="entry name" value="PROTEIN TONB-RELATED"/>
    <property type="match status" value="1"/>
</dbReference>
<proteinExistence type="inferred from homology"/>
<feature type="transmembrane region" description="Helical" evidence="10">
    <location>
        <begin position="12"/>
        <end position="31"/>
    </location>
</feature>
<evidence type="ECO:0000256" key="7">
    <source>
        <dbReference type="ARBA" id="ARBA00022927"/>
    </source>
</evidence>
<reference evidence="12" key="1">
    <citation type="submission" date="2024-05" db="EMBL/GenBank/DDBJ databases">
        <title>Isolation and characterization of Sporomusa carbonis sp. nov., a carboxydotrophic hydrogenogen in the genus of Sporomusa isolated from a charcoal burning pile.</title>
        <authorList>
            <person name="Boeer T."/>
            <person name="Rosenbaum F."/>
            <person name="Eysell L."/>
            <person name="Mueller V."/>
            <person name="Daniel R."/>
            <person name="Poehlein A."/>
        </authorList>
    </citation>
    <scope>NUCLEOTIDE SEQUENCE [LARGE SCALE GENOMIC DNA]</scope>
    <source>
        <strain evidence="12">DSM 10669</strain>
    </source>
</reference>
<keyword evidence="7" id="KW-0653">Protein transport</keyword>
<evidence type="ECO:0000256" key="10">
    <source>
        <dbReference type="SAM" id="Phobius"/>
    </source>
</evidence>
<evidence type="ECO:0000256" key="5">
    <source>
        <dbReference type="ARBA" id="ARBA00022519"/>
    </source>
</evidence>
<dbReference type="InterPro" id="IPR006260">
    <property type="entry name" value="TonB/TolA_C"/>
</dbReference>
<evidence type="ECO:0000313" key="12">
    <source>
        <dbReference type="EMBL" id="XFO64723.1"/>
    </source>
</evidence>
<keyword evidence="3" id="KW-0813">Transport</keyword>
<feature type="domain" description="TonB C-terminal" evidence="11">
    <location>
        <begin position="144"/>
        <end position="237"/>
    </location>
</feature>
<keyword evidence="8 10" id="KW-1133">Transmembrane helix</keyword>
<organism evidence="12 13">
    <name type="scientific">Sporomusa silvacetica DSM 10669</name>
    <dbReference type="NCBI Taxonomy" id="1123289"/>
    <lineage>
        <taxon>Bacteria</taxon>
        <taxon>Bacillati</taxon>
        <taxon>Bacillota</taxon>
        <taxon>Negativicutes</taxon>
        <taxon>Selenomonadales</taxon>
        <taxon>Sporomusaceae</taxon>
        <taxon>Sporomusa</taxon>
    </lineage>
</organism>
<evidence type="ECO:0000256" key="4">
    <source>
        <dbReference type="ARBA" id="ARBA00022475"/>
    </source>
</evidence>
<dbReference type="RefSeq" id="WP_094605885.1">
    <property type="nucleotide sequence ID" value="NZ_CP155573.1"/>
</dbReference>
<evidence type="ECO:0000256" key="9">
    <source>
        <dbReference type="ARBA" id="ARBA00023136"/>
    </source>
</evidence>
<gene>
    <name evidence="12" type="ORF">SPSIL_008260</name>
</gene>
<comment type="subcellular location">
    <subcellularLocation>
        <location evidence="1">Cell inner membrane</location>
        <topology evidence="1">Single-pass membrane protein</topology>
        <orientation evidence="1">Periplasmic side</orientation>
    </subcellularLocation>
</comment>
<dbReference type="Gene3D" id="3.30.1150.10">
    <property type="match status" value="1"/>
</dbReference>
<protein>
    <recommendedName>
        <fullName evidence="11">TonB C-terminal domain-containing protein</fullName>
    </recommendedName>
</protein>
<evidence type="ECO:0000313" key="13">
    <source>
        <dbReference type="Proteomes" id="UP000216752"/>
    </source>
</evidence>
<dbReference type="Pfam" id="PF03544">
    <property type="entry name" value="TonB_C"/>
    <property type="match status" value="1"/>
</dbReference>
<accession>A0ABZ3IH88</accession>
<evidence type="ECO:0000256" key="1">
    <source>
        <dbReference type="ARBA" id="ARBA00004383"/>
    </source>
</evidence>
<dbReference type="NCBIfam" id="TIGR01352">
    <property type="entry name" value="tonB_Cterm"/>
    <property type="match status" value="1"/>
</dbReference>
<keyword evidence="5" id="KW-0997">Cell inner membrane</keyword>
<dbReference type="SUPFAM" id="SSF74653">
    <property type="entry name" value="TolA/TonB C-terminal domain"/>
    <property type="match status" value="1"/>
</dbReference>
<keyword evidence="9 10" id="KW-0472">Membrane</keyword>
<evidence type="ECO:0000256" key="8">
    <source>
        <dbReference type="ARBA" id="ARBA00022989"/>
    </source>
</evidence>
<comment type="similarity">
    <text evidence="2">Belongs to the TonB family.</text>
</comment>
<dbReference type="Proteomes" id="UP000216752">
    <property type="component" value="Chromosome"/>
</dbReference>
<dbReference type="PROSITE" id="PS52015">
    <property type="entry name" value="TONB_CTD"/>
    <property type="match status" value="1"/>
</dbReference>
<dbReference type="InterPro" id="IPR051045">
    <property type="entry name" value="TonB-dependent_transducer"/>
</dbReference>
<name>A0ABZ3IH88_9FIRM</name>